<accession>A0A939BZY2</accession>
<dbReference type="PRINTS" id="PR00038">
    <property type="entry name" value="HTHLUXR"/>
</dbReference>
<keyword evidence="6" id="KW-1185">Reference proteome</keyword>
<dbReference type="Proteomes" id="UP000663792">
    <property type="component" value="Unassembled WGS sequence"/>
</dbReference>
<name>A0A939BZY2_9ACTN</name>
<dbReference type="PANTHER" id="PTHR44688:SF16">
    <property type="entry name" value="DNA-BINDING TRANSCRIPTIONAL ACTIVATOR DEVR_DOSR"/>
    <property type="match status" value="1"/>
</dbReference>
<dbReference type="Gene3D" id="1.10.10.10">
    <property type="entry name" value="Winged helix-like DNA-binding domain superfamily/Winged helix DNA-binding domain"/>
    <property type="match status" value="1"/>
</dbReference>
<evidence type="ECO:0000313" key="5">
    <source>
        <dbReference type="EMBL" id="MBM9468655.1"/>
    </source>
</evidence>
<keyword evidence="1" id="KW-0805">Transcription regulation</keyword>
<dbReference type="EMBL" id="JAERWK010000020">
    <property type="protein sequence ID" value="MBM9468655.1"/>
    <property type="molecule type" value="Genomic_DNA"/>
</dbReference>
<evidence type="ECO:0000259" key="4">
    <source>
        <dbReference type="PROSITE" id="PS50043"/>
    </source>
</evidence>
<dbReference type="PANTHER" id="PTHR44688">
    <property type="entry name" value="DNA-BINDING TRANSCRIPTIONAL ACTIVATOR DEVR_DOSR"/>
    <property type="match status" value="1"/>
</dbReference>
<dbReference type="AlphaFoldDB" id="A0A939BZY2"/>
<dbReference type="Pfam" id="PF00196">
    <property type="entry name" value="GerE"/>
    <property type="match status" value="1"/>
</dbReference>
<reference evidence="5" key="1">
    <citation type="submission" date="2021-01" db="EMBL/GenBank/DDBJ databases">
        <title>YIM 132084 draft genome.</title>
        <authorList>
            <person name="An D."/>
        </authorList>
    </citation>
    <scope>NUCLEOTIDE SEQUENCE</scope>
    <source>
        <strain evidence="5">YIM 132084</strain>
    </source>
</reference>
<gene>
    <name evidence="5" type="ORF">JL106_15335</name>
</gene>
<evidence type="ECO:0000313" key="6">
    <source>
        <dbReference type="Proteomes" id="UP000663792"/>
    </source>
</evidence>
<dbReference type="InterPro" id="IPR036388">
    <property type="entry name" value="WH-like_DNA-bd_sf"/>
</dbReference>
<feature type="domain" description="HTH luxR-type" evidence="4">
    <location>
        <begin position="376"/>
        <end position="441"/>
    </location>
</feature>
<dbReference type="RefSeq" id="WP_205261604.1">
    <property type="nucleotide sequence ID" value="NZ_JAERWK010000020.1"/>
</dbReference>
<dbReference type="SUPFAM" id="SSF46894">
    <property type="entry name" value="C-terminal effector domain of the bipartite response regulators"/>
    <property type="match status" value="1"/>
</dbReference>
<dbReference type="PROSITE" id="PS00622">
    <property type="entry name" value="HTH_LUXR_1"/>
    <property type="match status" value="1"/>
</dbReference>
<dbReference type="InterPro" id="IPR016032">
    <property type="entry name" value="Sig_transdc_resp-reg_C-effctor"/>
</dbReference>
<organism evidence="5 6">
    <name type="scientific">Nakamurella leprariae</name>
    <dbReference type="NCBI Taxonomy" id="2803911"/>
    <lineage>
        <taxon>Bacteria</taxon>
        <taxon>Bacillati</taxon>
        <taxon>Actinomycetota</taxon>
        <taxon>Actinomycetes</taxon>
        <taxon>Nakamurellales</taxon>
        <taxon>Nakamurellaceae</taxon>
        <taxon>Nakamurella</taxon>
    </lineage>
</organism>
<evidence type="ECO:0000256" key="3">
    <source>
        <dbReference type="ARBA" id="ARBA00023163"/>
    </source>
</evidence>
<dbReference type="PROSITE" id="PS50043">
    <property type="entry name" value="HTH_LUXR_2"/>
    <property type="match status" value="1"/>
</dbReference>
<dbReference type="CDD" id="cd06170">
    <property type="entry name" value="LuxR_C_like"/>
    <property type="match status" value="1"/>
</dbReference>
<proteinExistence type="predicted"/>
<keyword evidence="3" id="KW-0804">Transcription</keyword>
<dbReference type="GO" id="GO:0003677">
    <property type="term" value="F:DNA binding"/>
    <property type="evidence" value="ECO:0007669"/>
    <property type="project" value="UniProtKB-KW"/>
</dbReference>
<evidence type="ECO:0000256" key="2">
    <source>
        <dbReference type="ARBA" id="ARBA00023125"/>
    </source>
</evidence>
<dbReference type="InterPro" id="IPR000792">
    <property type="entry name" value="Tscrpt_reg_LuxR_C"/>
</dbReference>
<comment type="caution">
    <text evidence="5">The sequence shown here is derived from an EMBL/GenBank/DDBJ whole genome shotgun (WGS) entry which is preliminary data.</text>
</comment>
<keyword evidence="2" id="KW-0238">DNA-binding</keyword>
<dbReference type="GO" id="GO:0006355">
    <property type="term" value="P:regulation of DNA-templated transcription"/>
    <property type="evidence" value="ECO:0007669"/>
    <property type="project" value="InterPro"/>
</dbReference>
<sequence length="441" mass="44965">MLVGRDDVVGAVVEAARSPGLIVVRADPGLGLSSVLTAVAERIAQGRPTDTAVCRAAGIRPLIHRPGLVLARALRIPVPHDLDDAVRLGTVAAAGRPVLLDDADAADHHSVAVAAAMAHHVPVVLGVTTIPPSPVDRPGEPDPGVDGRASLAAAIGGATTVVDLTPLSDRDATTLIRNTDLALDGGSVRALVALARGNPLVLVTLAGTRATSVRRAMAVQLTRCSPAARTAAVALGLLGRPAGAALLGGGAAELVATRLAAAGPDGTVRYGSTVLYGVAATLAAPADLAAIHRRLAELLADPVEIAAHQLTGGLLDRARDTAVTAARGTPHPAVRAALWRLAAEADTPAQAARWWRAAAEDHRRAGDPVAAAEADRHAVRSALSPRELQVLSMLGTGLSNVAIARRLRITTDTVEDHVAAVLRKLGARNRTEAAASAVTTR</sequence>
<dbReference type="SMART" id="SM00421">
    <property type="entry name" value="HTH_LUXR"/>
    <property type="match status" value="1"/>
</dbReference>
<evidence type="ECO:0000256" key="1">
    <source>
        <dbReference type="ARBA" id="ARBA00023015"/>
    </source>
</evidence>
<protein>
    <submittedName>
        <fullName evidence="5">Helix-turn-helix transcriptional regulator</fullName>
    </submittedName>
</protein>